<protein>
    <recommendedName>
        <fullName evidence="5">Secreted protein</fullName>
    </recommendedName>
</protein>
<evidence type="ECO:0000313" key="3">
    <source>
        <dbReference type="EMBL" id="KAH7359482.1"/>
    </source>
</evidence>
<dbReference type="Proteomes" id="UP000813385">
    <property type="component" value="Unassembled WGS sequence"/>
</dbReference>
<evidence type="ECO:0000256" key="1">
    <source>
        <dbReference type="SAM" id="MobiDB-lite"/>
    </source>
</evidence>
<reference evidence="3" key="1">
    <citation type="journal article" date="2021" name="Nat. Commun.">
        <title>Genetic determinants of endophytism in the Arabidopsis root mycobiome.</title>
        <authorList>
            <person name="Mesny F."/>
            <person name="Miyauchi S."/>
            <person name="Thiergart T."/>
            <person name="Pickel B."/>
            <person name="Atanasova L."/>
            <person name="Karlsson M."/>
            <person name="Huettel B."/>
            <person name="Barry K.W."/>
            <person name="Haridas S."/>
            <person name="Chen C."/>
            <person name="Bauer D."/>
            <person name="Andreopoulos W."/>
            <person name="Pangilinan J."/>
            <person name="LaButti K."/>
            <person name="Riley R."/>
            <person name="Lipzen A."/>
            <person name="Clum A."/>
            <person name="Drula E."/>
            <person name="Henrissat B."/>
            <person name="Kohler A."/>
            <person name="Grigoriev I.V."/>
            <person name="Martin F.M."/>
            <person name="Hacquard S."/>
        </authorList>
    </citation>
    <scope>NUCLEOTIDE SEQUENCE</scope>
    <source>
        <strain evidence="3">MPI-CAGE-AT-0016</strain>
    </source>
</reference>
<sequence>MVAFIAWILPLETLLAVIPVGSEVRFPRGDASRRGLEPPRGGRDRSSKRVRASLRQLPDPTNHNPNPEDARAPQANPGLSPQGRRRTGRDGMEETGNKNATTPWERTASRNKDHPLHGQTWKEGRAGVKRRGIRTRVPHGKYNRGEPGASCKSGENVVGVRKRFPDE</sequence>
<feature type="compositionally biased region" description="Basic residues" evidence="1">
    <location>
        <begin position="127"/>
        <end position="142"/>
    </location>
</feature>
<organism evidence="3 4">
    <name type="scientific">Plectosphaerella cucumerina</name>
    <dbReference type="NCBI Taxonomy" id="40658"/>
    <lineage>
        <taxon>Eukaryota</taxon>
        <taxon>Fungi</taxon>
        <taxon>Dikarya</taxon>
        <taxon>Ascomycota</taxon>
        <taxon>Pezizomycotina</taxon>
        <taxon>Sordariomycetes</taxon>
        <taxon>Hypocreomycetidae</taxon>
        <taxon>Glomerellales</taxon>
        <taxon>Plectosphaerellaceae</taxon>
        <taxon>Plectosphaerella</taxon>
    </lineage>
</organism>
<keyword evidence="4" id="KW-1185">Reference proteome</keyword>
<evidence type="ECO:0000256" key="2">
    <source>
        <dbReference type="SAM" id="SignalP"/>
    </source>
</evidence>
<comment type="caution">
    <text evidence="3">The sequence shown here is derived from an EMBL/GenBank/DDBJ whole genome shotgun (WGS) entry which is preliminary data.</text>
</comment>
<feature type="compositionally biased region" description="Basic and acidic residues" evidence="1">
    <location>
        <begin position="26"/>
        <end position="47"/>
    </location>
</feature>
<feature type="chain" id="PRO_5035437679" description="Secreted protein" evidence="2">
    <location>
        <begin position="17"/>
        <end position="167"/>
    </location>
</feature>
<feature type="compositionally biased region" description="Basic and acidic residues" evidence="1">
    <location>
        <begin position="107"/>
        <end position="126"/>
    </location>
</feature>
<accession>A0A8K0X449</accession>
<dbReference type="EMBL" id="JAGPXD010000004">
    <property type="protein sequence ID" value="KAH7359482.1"/>
    <property type="molecule type" value="Genomic_DNA"/>
</dbReference>
<gene>
    <name evidence="3" type="ORF">B0T11DRAFT_115533</name>
</gene>
<proteinExistence type="predicted"/>
<evidence type="ECO:0000313" key="4">
    <source>
        <dbReference type="Proteomes" id="UP000813385"/>
    </source>
</evidence>
<keyword evidence="2" id="KW-0732">Signal</keyword>
<feature type="region of interest" description="Disordered" evidence="1">
    <location>
        <begin position="26"/>
        <end position="167"/>
    </location>
</feature>
<dbReference type="AlphaFoldDB" id="A0A8K0X449"/>
<name>A0A8K0X449_9PEZI</name>
<feature type="signal peptide" evidence="2">
    <location>
        <begin position="1"/>
        <end position="16"/>
    </location>
</feature>
<evidence type="ECO:0008006" key="5">
    <source>
        <dbReference type="Google" id="ProtNLM"/>
    </source>
</evidence>